<dbReference type="InterPro" id="IPR036921">
    <property type="entry name" value="PurM-like_N_sf"/>
</dbReference>
<feature type="domain" description="PurM-like C-terminal" evidence="8">
    <location>
        <begin position="435"/>
        <end position="584"/>
    </location>
</feature>
<dbReference type="PANTHER" id="PTHR10099:SF1">
    <property type="entry name" value="PHOSPHORIBOSYLFORMYLGLYCINAMIDINE SYNTHASE"/>
    <property type="match status" value="1"/>
</dbReference>
<dbReference type="STRING" id="1034346.GCA_000313565_03075"/>
<keyword evidence="4" id="KW-0658">Purine biosynthesis</keyword>
<dbReference type="FunFam" id="3.30.1330.10:FF:000013">
    <property type="entry name" value="Phosphoribosylformylglycinamidine synthase"/>
    <property type="match status" value="1"/>
</dbReference>
<dbReference type="Pfam" id="PF13507">
    <property type="entry name" value="GATase_5"/>
    <property type="match status" value="1"/>
</dbReference>
<dbReference type="Pfam" id="PF18072">
    <property type="entry name" value="FGAR-AT_linker"/>
    <property type="match status" value="1"/>
</dbReference>
<feature type="region of interest" description="Disordered" evidence="7">
    <location>
        <begin position="451"/>
        <end position="472"/>
    </location>
</feature>
<dbReference type="InterPro" id="IPR041609">
    <property type="entry name" value="PurL_linker"/>
</dbReference>
<proteinExistence type="predicted"/>
<dbReference type="EMBL" id="QJKH01000015">
    <property type="protein sequence ID" value="PXX76046.1"/>
    <property type="molecule type" value="Genomic_DNA"/>
</dbReference>
<dbReference type="GO" id="GO:0006164">
    <property type="term" value="P:purine nucleotide biosynthetic process"/>
    <property type="evidence" value="ECO:0007669"/>
    <property type="project" value="UniProtKB-KW"/>
</dbReference>
<dbReference type="Gene3D" id="3.90.650.10">
    <property type="entry name" value="PurM-like C-terminal domain"/>
    <property type="match status" value="2"/>
</dbReference>
<keyword evidence="1" id="KW-0436">Ligase</keyword>
<accession>A0A318L4A3</accession>
<dbReference type="SMART" id="SM01211">
    <property type="entry name" value="GATase_5"/>
    <property type="match status" value="1"/>
</dbReference>
<reference evidence="10 11" key="1">
    <citation type="submission" date="2018-05" db="EMBL/GenBank/DDBJ databases">
        <title>Genomic Encyclopedia of Type Strains, Phase IV (KMG-IV): sequencing the most valuable type-strain genomes for metagenomic binning, comparative biology and taxonomic classification.</title>
        <authorList>
            <person name="Goeker M."/>
        </authorList>
    </citation>
    <scope>NUCLEOTIDE SEQUENCE [LARGE SCALE GENOMIC DNA]</scope>
    <source>
        <strain evidence="10 11">JC118</strain>
    </source>
</reference>
<protein>
    <submittedName>
        <fullName evidence="10">Phosphoribosylformylglycinamidine synthase</fullName>
    </submittedName>
</protein>
<sequence length="1235" mass="136498">MNYRVFVNKKQQFQIESESLYRELKTNLSLTGLTGIEYYNIYDVFNADEEDLKLLKTKVLSETVTDEVRDTLDLEKKQIVAYECLPGQYDQRADSAEQCLMLLNNKQDVVVKSGRLIVLNGNVSEDEIDAVKHYLINPVEMREKDLSVLAYEEDVEIEPVLTIVGFTKYNDEQIAAFRESEGLAMSEADLAFIRDYFRDEEKRDPSETEIKVLDTYWSDHCRHTTFETCLENVKIDAGHYQEQIQQAYDTYCALREKVHGNRKPMTLMDMATVAGKALRKAGKLEDLEISDEINACSIEIPVDVNGKEETWLLMFKNETHNHPTEIEPFGGASTCIGGAIRDPLSGRSYVYQAMRVTGAGDITADLKDALPNKLPQSRISKGAAQGYSSYGNQIGLATTYVKEIYHDGYTAKRMEVGAVVGAAPKSWVKREKPAAGDVILLIGGATGRDGVGGATGSSKEHNDTSLTKCSSEVQKGNAPIERKLQRLFRNPEVTRLIKKANDFGAGGVSVAVGEIADGLKIDLDKVEVKYAGLSGTELAISESQERMAVLVEPKDVERFKELAYQENLKAYEVAEVTEEPRLVMSFQGEVIVDIARAFLDTNGVRQHQSVVIKAGDENKDPFHQAAYGDLKDAILNNLKQPNVASQKGLVEMFDSTIGKSTVLMPYGGKYQLGETEGSVQKLPVLGFTNTVSMMTYGFNSELADYSPYLTGSYSVVEALAKLTALGGDYRKARLSCQEYFERLNQVPEKWGKPMQALLGLIEAQMAFETPAIGGKDSMSGTFNQIHVPPTLITFAVAAEKADHIVSTEFKQAGSKIYFVKHPMNENGSANYEALKKNFTKVYDLISEHQVSAACTIKVGGIAEALCKMSFGNKLGICVKSDEALFDLNIGGMLIETSAEIHEENFIYLGTVTEQPTLQINEASLTIEEAIEAWESRYKKLYPIIVDEDKTRFNTPVYEAKEIKKCANPTDHVKVIIPVFPGSNCEYDTKQAFERAGAEVEIVVFKNMNVQAIEESLNELSDKLSNAQILALGGGFSSGDEPDGSGKFIANVLSNEKIRKAIDDLLARDGLILGICNGFQALIKSGYLPYGDITKLNVASPTLFRNNINRHVSKIACTKVTSNQSPWLSSFKVNELHSIAFSHGEGKFVVSDELAEELFANGQVATQYTDLDGQTTMNGLYNINGSSFAIEGITSADGKIFGKMGHSERYEEGLFQNISGNKHQDIFTNGVNYFKK</sequence>
<comment type="caution">
    <text evidence="10">The sequence shown here is derived from an EMBL/GenBank/DDBJ whole genome shotgun (WGS) entry which is preliminary data.</text>
</comment>
<evidence type="ECO:0000256" key="1">
    <source>
        <dbReference type="ARBA" id="ARBA00022598"/>
    </source>
</evidence>
<keyword evidence="6" id="KW-0460">Magnesium</keyword>
<evidence type="ECO:0000259" key="9">
    <source>
        <dbReference type="Pfam" id="PF18072"/>
    </source>
</evidence>
<dbReference type="SUPFAM" id="SSF56042">
    <property type="entry name" value="PurM C-terminal domain-like"/>
    <property type="match status" value="2"/>
</dbReference>
<dbReference type="RefSeq" id="WP_022939351.1">
    <property type="nucleotide sequence ID" value="NZ_CABKRQ010000009.1"/>
</dbReference>
<dbReference type="SUPFAM" id="SSF52317">
    <property type="entry name" value="Class I glutamine amidotransferase-like"/>
    <property type="match status" value="1"/>
</dbReference>
<keyword evidence="3" id="KW-0547">Nucleotide-binding</keyword>
<evidence type="ECO:0000313" key="11">
    <source>
        <dbReference type="Proteomes" id="UP000247612"/>
    </source>
</evidence>
<dbReference type="InterPro" id="IPR036676">
    <property type="entry name" value="PurM-like_C_sf"/>
</dbReference>
<feature type="domain" description="Phosphoribosylformylglycinamidine synthase linker" evidence="9">
    <location>
        <begin position="175"/>
        <end position="223"/>
    </location>
</feature>
<dbReference type="CDD" id="cd02203">
    <property type="entry name" value="PurL_repeat1"/>
    <property type="match status" value="1"/>
</dbReference>
<evidence type="ECO:0000256" key="5">
    <source>
        <dbReference type="ARBA" id="ARBA00022840"/>
    </source>
</evidence>
<organism evidence="10 11">
    <name type="scientific">Dielma fastidiosa</name>
    <dbReference type="NCBI Taxonomy" id="1034346"/>
    <lineage>
        <taxon>Bacteria</taxon>
        <taxon>Bacillati</taxon>
        <taxon>Bacillota</taxon>
        <taxon>Erysipelotrichia</taxon>
        <taxon>Erysipelotrichales</taxon>
        <taxon>Erysipelotrichaceae</taxon>
        <taxon>Dielma</taxon>
    </lineage>
</organism>
<dbReference type="AlphaFoldDB" id="A0A318L4A3"/>
<dbReference type="Gene3D" id="3.30.1330.10">
    <property type="entry name" value="PurM-like, N-terminal domain"/>
    <property type="match status" value="2"/>
</dbReference>
<evidence type="ECO:0000256" key="2">
    <source>
        <dbReference type="ARBA" id="ARBA00022723"/>
    </source>
</evidence>
<dbReference type="Gene3D" id="3.40.50.880">
    <property type="match status" value="1"/>
</dbReference>
<evidence type="ECO:0000259" key="8">
    <source>
        <dbReference type="Pfam" id="PF02769"/>
    </source>
</evidence>
<dbReference type="GO" id="GO:0004642">
    <property type="term" value="F:phosphoribosylformylglycinamidine synthase activity"/>
    <property type="evidence" value="ECO:0007669"/>
    <property type="project" value="TreeGrafter"/>
</dbReference>
<dbReference type="Proteomes" id="UP000247612">
    <property type="component" value="Unassembled WGS sequence"/>
</dbReference>
<dbReference type="PANTHER" id="PTHR10099">
    <property type="entry name" value="PHOSPHORIBOSYLFORMYLGLYCINAMIDINE SYNTHASE"/>
    <property type="match status" value="1"/>
</dbReference>
<evidence type="ECO:0000313" key="10">
    <source>
        <dbReference type="EMBL" id="PXX76046.1"/>
    </source>
</evidence>
<dbReference type="InterPro" id="IPR010918">
    <property type="entry name" value="PurM-like_C_dom"/>
</dbReference>
<keyword evidence="5" id="KW-0067">ATP-binding</keyword>
<evidence type="ECO:0000256" key="4">
    <source>
        <dbReference type="ARBA" id="ARBA00022755"/>
    </source>
</evidence>
<gene>
    <name evidence="10" type="ORF">DES51_11523</name>
</gene>
<dbReference type="NCBIfam" id="TIGR01857">
    <property type="entry name" value="FGAM-synthase"/>
    <property type="match status" value="1"/>
</dbReference>
<evidence type="ECO:0000256" key="7">
    <source>
        <dbReference type="SAM" id="MobiDB-lite"/>
    </source>
</evidence>
<evidence type="ECO:0000256" key="6">
    <source>
        <dbReference type="ARBA" id="ARBA00022842"/>
    </source>
</evidence>
<dbReference type="GO" id="GO:0005524">
    <property type="term" value="F:ATP binding"/>
    <property type="evidence" value="ECO:0007669"/>
    <property type="project" value="UniProtKB-KW"/>
</dbReference>
<name>A0A318L4A3_9FIRM</name>
<dbReference type="GO" id="GO:0046872">
    <property type="term" value="F:metal ion binding"/>
    <property type="evidence" value="ECO:0007669"/>
    <property type="project" value="UniProtKB-KW"/>
</dbReference>
<dbReference type="InterPro" id="IPR029062">
    <property type="entry name" value="Class_I_gatase-like"/>
</dbReference>
<keyword evidence="11" id="KW-1185">Reference proteome</keyword>
<dbReference type="Pfam" id="PF02769">
    <property type="entry name" value="AIRS_C"/>
    <property type="match status" value="1"/>
</dbReference>
<dbReference type="InterPro" id="IPR010141">
    <property type="entry name" value="FGAM_synthase"/>
</dbReference>
<dbReference type="GO" id="GO:0005737">
    <property type="term" value="C:cytoplasm"/>
    <property type="evidence" value="ECO:0007669"/>
    <property type="project" value="TreeGrafter"/>
</dbReference>
<dbReference type="SUPFAM" id="SSF55326">
    <property type="entry name" value="PurM N-terminal domain-like"/>
    <property type="match status" value="2"/>
</dbReference>
<keyword evidence="2" id="KW-0479">Metal-binding</keyword>
<dbReference type="CDD" id="cd02204">
    <property type="entry name" value="PurL_repeat2"/>
    <property type="match status" value="1"/>
</dbReference>
<evidence type="ECO:0000256" key="3">
    <source>
        <dbReference type="ARBA" id="ARBA00022741"/>
    </source>
</evidence>
<dbReference type="OrthoDB" id="9804441at2"/>